<evidence type="ECO:0000256" key="3">
    <source>
        <dbReference type="ARBA" id="ARBA00023242"/>
    </source>
</evidence>
<dbReference type="CDD" id="cd23338">
    <property type="entry name" value="beta-trefoil_FSCN_FRG1"/>
    <property type="match status" value="1"/>
</dbReference>
<comment type="subcellular location">
    <subcellularLocation>
        <location evidence="1">Nucleus</location>
        <location evidence="1">Nucleolus</location>
    </subcellularLocation>
</comment>
<dbReference type="InterPro" id="IPR010414">
    <property type="entry name" value="FRG1"/>
</dbReference>
<dbReference type="Pfam" id="PF06229">
    <property type="entry name" value="FRG1"/>
    <property type="match status" value="1"/>
</dbReference>
<evidence type="ECO:0000256" key="1">
    <source>
        <dbReference type="ARBA" id="ARBA00004604"/>
    </source>
</evidence>
<dbReference type="GO" id="GO:0051015">
    <property type="term" value="F:actin filament binding"/>
    <property type="evidence" value="ECO:0007669"/>
    <property type="project" value="TreeGrafter"/>
</dbReference>
<accession>A0A183J2N5</accession>
<dbReference type="GO" id="GO:0005730">
    <property type="term" value="C:nucleolus"/>
    <property type="evidence" value="ECO:0007669"/>
    <property type="project" value="UniProtKB-SubCell"/>
</dbReference>
<dbReference type="GO" id="GO:0071013">
    <property type="term" value="C:catalytic step 2 spliceosome"/>
    <property type="evidence" value="ECO:0007669"/>
    <property type="project" value="TreeGrafter"/>
</dbReference>
<sequence>LFSISGVKKRKTIRKDTKDIDEDEIAHGGWWCIKNEADLKGGSFAIEASANCYVMALDNGRFTLGVPHKAGEGPSPEEQFVVIKPPDAQWINLKSGYGKYIGVDSKGVVAAYLDAAGAHERWEVVFQDQQTALLGSNGCFLSMESDAEGYLVATNRMAEENEIIKVSVLFWSFSPFFDSRTNNIKANEVDVPTIEGSSKECEMAYVKLYQHSKVRLNPEDKTYVKKAKGEGNLHEVLLDRREKMKADRYCK</sequence>
<dbReference type="GO" id="GO:0055120">
    <property type="term" value="C:striated muscle dense body"/>
    <property type="evidence" value="ECO:0007669"/>
    <property type="project" value="TreeGrafter"/>
</dbReference>
<dbReference type="AlphaFoldDB" id="A0A183J2N5"/>
<keyword evidence="3" id="KW-0539">Nucleus</keyword>
<protein>
    <submittedName>
        <fullName evidence="4">Protein FRG1</fullName>
    </submittedName>
</protein>
<name>A0A183J2N5_9BILA</name>
<proteinExistence type="inferred from homology"/>
<dbReference type="WBParaSite" id="SBAD_0001049601-mRNA-1">
    <property type="protein sequence ID" value="SBAD_0001049601-mRNA-1"/>
    <property type="gene ID" value="SBAD_0001049601"/>
</dbReference>
<comment type="similarity">
    <text evidence="2">Belongs to the FRG1 family.</text>
</comment>
<evidence type="ECO:0000313" key="4">
    <source>
        <dbReference type="WBParaSite" id="SBAD_0001049601-mRNA-1"/>
    </source>
</evidence>
<evidence type="ECO:0000256" key="2">
    <source>
        <dbReference type="ARBA" id="ARBA00010878"/>
    </source>
</evidence>
<dbReference type="PANTHER" id="PTHR12928">
    <property type="entry name" value="FRG1 PROTEIN"/>
    <property type="match status" value="1"/>
</dbReference>
<dbReference type="InterPro" id="IPR008999">
    <property type="entry name" value="Actin-crosslinking"/>
</dbReference>
<organism evidence="4">
    <name type="scientific">Soboliphyme baturini</name>
    <dbReference type="NCBI Taxonomy" id="241478"/>
    <lineage>
        <taxon>Eukaryota</taxon>
        <taxon>Metazoa</taxon>
        <taxon>Ecdysozoa</taxon>
        <taxon>Nematoda</taxon>
        <taxon>Enoplea</taxon>
        <taxon>Dorylaimia</taxon>
        <taxon>Dioctophymatida</taxon>
        <taxon>Dioctophymatoidea</taxon>
        <taxon>Soboliphymatidae</taxon>
        <taxon>Soboliphyme</taxon>
    </lineage>
</organism>
<reference evidence="4" key="1">
    <citation type="submission" date="2016-06" db="UniProtKB">
        <authorList>
            <consortium name="WormBaseParasite"/>
        </authorList>
    </citation>
    <scope>IDENTIFICATION</scope>
</reference>
<dbReference type="Gene3D" id="2.80.10.50">
    <property type="match status" value="1"/>
</dbReference>
<dbReference type="SUPFAM" id="SSF50405">
    <property type="entry name" value="Actin-crosslinking proteins"/>
    <property type="match status" value="1"/>
</dbReference>
<dbReference type="PANTHER" id="PTHR12928:SF0">
    <property type="entry name" value="FSHD REGION GENE 1"/>
    <property type="match status" value="1"/>
</dbReference>